<sequence length="140" mass="15676">MSVVNYEEEELFPLSFAYTHTDARMSSVSRSVDEYANSVDMLPPPLLAESPSGLELSDTELDDEMTYQQQLVGSPLLYTSERLASSPEQYNKHGFLIRPPIEQVTVPITKGVDMDSGTSDTGDEFANAAQQNYRLWLKSF</sequence>
<reference evidence="1 2" key="1">
    <citation type="submission" date="2020-07" db="EMBL/GenBank/DDBJ databases">
        <title>The yeast mating-type switching endonuclease HO is a domesticated member of an unorthodox homing genetic element family.</title>
        <authorList>
            <person name="Coughlan A.Y."/>
            <person name="Lombardi L."/>
            <person name="Braun-Galleani S."/>
            <person name="Martos A.R."/>
            <person name="Galeote V."/>
            <person name="Bigey F."/>
            <person name="Dequin S."/>
            <person name="Byrne K.P."/>
            <person name="Wolfe K.H."/>
        </authorList>
    </citation>
    <scope>NUCLEOTIDE SEQUENCE [LARGE SCALE GENOMIC DNA]</scope>
    <source>
        <strain evidence="1 2">NRRL Y-6702</strain>
    </source>
</reference>
<proteinExistence type="predicted"/>
<dbReference type="Proteomes" id="UP000509704">
    <property type="component" value="Chromosome 1"/>
</dbReference>
<name>A0A7H9AYT8_ZYGMR</name>
<dbReference type="GeneID" id="59234378"/>
<evidence type="ECO:0000313" key="1">
    <source>
        <dbReference type="EMBL" id="QLG70742.1"/>
    </source>
</evidence>
<evidence type="ECO:0000313" key="2">
    <source>
        <dbReference type="Proteomes" id="UP000509704"/>
    </source>
</evidence>
<dbReference type="KEGG" id="zmk:HG535_0A06840"/>
<organism evidence="1 2">
    <name type="scientific">Zygotorulaspora mrakii</name>
    <name type="common">Zygosaccharomyces mrakii</name>
    <dbReference type="NCBI Taxonomy" id="42260"/>
    <lineage>
        <taxon>Eukaryota</taxon>
        <taxon>Fungi</taxon>
        <taxon>Dikarya</taxon>
        <taxon>Ascomycota</taxon>
        <taxon>Saccharomycotina</taxon>
        <taxon>Saccharomycetes</taxon>
        <taxon>Saccharomycetales</taxon>
        <taxon>Saccharomycetaceae</taxon>
        <taxon>Zygotorulaspora</taxon>
    </lineage>
</organism>
<dbReference type="RefSeq" id="XP_037142470.1">
    <property type="nucleotide sequence ID" value="XM_037286575.1"/>
</dbReference>
<keyword evidence="2" id="KW-1185">Reference proteome</keyword>
<gene>
    <name evidence="1" type="ORF">HG535_0A06840</name>
</gene>
<dbReference type="OrthoDB" id="4033322at2759"/>
<dbReference type="AlphaFoldDB" id="A0A7H9AYT8"/>
<accession>A0A7H9AYT8</accession>
<protein>
    <submittedName>
        <fullName evidence="1">Uncharacterized protein</fullName>
    </submittedName>
</protein>
<dbReference type="EMBL" id="CP058604">
    <property type="protein sequence ID" value="QLG70742.1"/>
    <property type="molecule type" value="Genomic_DNA"/>
</dbReference>